<organism evidence="2 3">
    <name type="scientific">Allacma fusca</name>
    <dbReference type="NCBI Taxonomy" id="39272"/>
    <lineage>
        <taxon>Eukaryota</taxon>
        <taxon>Metazoa</taxon>
        <taxon>Ecdysozoa</taxon>
        <taxon>Arthropoda</taxon>
        <taxon>Hexapoda</taxon>
        <taxon>Collembola</taxon>
        <taxon>Symphypleona</taxon>
        <taxon>Sminthuridae</taxon>
        <taxon>Allacma</taxon>
    </lineage>
</organism>
<evidence type="ECO:0000313" key="3">
    <source>
        <dbReference type="Proteomes" id="UP000708208"/>
    </source>
</evidence>
<keyword evidence="1" id="KW-0732">Signal</keyword>
<feature type="signal peptide" evidence="1">
    <location>
        <begin position="1"/>
        <end position="20"/>
    </location>
</feature>
<comment type="caution">
    <text evidence="2">The sequence shown here is derived from an EMBL/GenBank/DDBJ whole genome shotgun (WGS) entry which is preliminary data.</text>
</comment>
<reference evidence="2" key="1">
    <citation type="submission" date="2021-06" db="EMBL/GenBank/DDBJ databases">
        <authorList>
            <person name="Hodson N. C."/>
            <person name="Mongue J. A."/>
            <person name="Jaron S. K."/>
        </authorList>
    </citation>
    <scope>NUCLEOTIDE SEQUENCE</scope>
</reference>
<dbReference type="OrthoDB" id="203812at2759"/>
<evidence type="ECO:0000313" key="2">
    <source>
        <dbReference type="EMBL" id="CAG7703142.1"/>
    </source>
</evidence>
<dbReference type="EMBL" id="CAJVCH010027850">
    <property type="protein sequence ID" value="CAG7703142.1"/>
    <property type="molecule type" value="Genomic_DNA"/>
</dbReference>
<gene>
    <name evidence="2" type="ORF">AFUS01_LOCUS4472</name>
</gene>
<accession>A0A8J2J5N2</accession>
<dbReference type="Proteomes" id="UP000708208">
    <property type="component" value="Unassembled WGS sequence"/>
</dbReference>
<evidence type="ECO:0000256" key="1">
    <source>
        <dbReference type="SAM" id="SignalP"/>
    </source>
</evidence>
<dbReference type="AlphaFoldDB" id="A0A8J2J5N2"/>
<feature type="chain" id="PRO_5035317514" evidence="1">
    <location>
        <begin position="21"/>
        <end position="137"/>
    </location>
</feature>
<name>A0A8J2J5N2_9HEXA</name>
<proteinExistence type="predicted"/>
<feature type="non-terminal residue" evidence="2">
    <location>
        <position position="1"/>
    </location>
</feature>
<protein>
    <submittedName>
        <fullName evidence="2">Uncharacterized protein</fullName>
    </submittedName>
</protein>
<sequence>MSKFLCIPVLLLAIISMAESISETETDPVDQHLSSNETLLSKEVYKKCYSIMKKSRVFKNYTYEAIVEYLNEAEAFKPPEFLAHRFPYYLAGYDYEDRPVWVGELGKYKMDDLIDRVLELFPIFEKMGIQAAINVVK</sequence>
<keyword evidence="3" id="KW-1185">Reference proteome</keyword>